<protein>
    <submittedName>
        <fullName evidence="1">Oxidoreductase-like protein</fullName>
    </submittedName>
</protein>
<evidence type="ECO:0000313" key="1">
    <source>
        <dbReference type="EMBL" id="KAF2633998.1"/>
    </source>
</evidence>
<gene>
    <name evidence="1" type="ORF">BU25DRAFT_405828</name>
</gene>
<dbReference type="EMBL" id="MU006701">
    <property type="protein sequence ID" value="KAF2633998.1"/>
    <property type="molecule type" value="Genomic_DNA"/>
</dbReference>
<name>A0ACB6SK29_9PLEO</name>
<proteinExistence type="predicted"/>
<comment type="caution">
    <text evidence="1">The sequence shown here is derived from an EMBL/GenBank/DDBJ whole genome shotgun (WGS) entry which is preliminary data.</text>
</comment>
<reference evidence="1" key="1">
    <citation type="journal article" date="2020" name="Stud. Mycol.">
        <title>101 Dothideomycetes genomes: a test case for predicting lifestyles and emergence of pathogens.</title>
        <authorList>
            <person name="Haridas S."/>
            <person name="Albert R."/>
            <person name="Binder M."/>
            <person name="Bloem J."/>
            <person name="Labutti K."/>
            <person name="Salamov A."/>
            <person name="Andreopoulos B."/>
            <person name="Baker S."/>
            <person name="Barry K."/>
            <person name="Bills G."/>
            <person name="Bluhm B."/>
            <person name="Cannon C."/>
            <person name="Castanera R."/>
            <person name="Culley D."/>
            <person name="Daum C."/>
            <person name="Ezra D."/>
            <person name="Gonzalez J."/>
            <person name="Henrissat B."/>
            <person name="Kuo A."/>
            <person name="Liang C."/>
            <person name="Lipzen A."/>
            <person name="Lutzoni F."/>
            <person name="Magnuson J."/>
            <person name="Mondo S."/>
            <person name="Nolan M."/>
            <person name="Ohm R."/>
            <person name="Pangilinan J."/>
            <person name="Park H.-J."/>
            <person name="Ramirez L."/>
            <person name="Alfaro M."/>
            <person name="Sun H."/>
            <person name="Tritt A."/>
            <person name="Yoshinaga Y."/>
            <person name="Zwiers L.-H."/>
            <person name="Turgeon B."/>
            <person name="Goodwin S."/>
            <person name="Spatafora J."/>
            <person name="Crous P."/>
            <person name="Grigoriev I."/>
        </authorList>
    </citation>
    <scope>NUCLEOTIDE SEQUENCE</scope>
    <source>
        <strain evidence="1">CBS 525.71</strain>
    </source>
</reference>
<evidence type="ECO:0000313" key="2">
    <source>
        <dbReference type="Proteomes" id="UP000799754"/>
    </source>
</evidence>
<organism evidence="1 2">
    <name type="scientific">Macroventuria anomochaeta</name>
    <dbReference type="NCBI Taxonomy" id="301207"/>
    <lineage>
        <taxon>Eukaryota</taxon>
        <taxon>Fungi</taxon>
        <taxon>Dikarya</taxon>
        <taxon>Ascomycota</taxon>
        <taxon>Pezizomycotina</taxon>
        <taxon>Dothideomycetes</taxon>
        <taxon>Pleosporomycetidae</taxon>
        <taxon>Pleosporales</taxon>
        <taxon>Pleosporineae</taxon>
        <taxon>Didymellaceae</taxon>
        <taxon>Macroventuria</taxon>
    </lineage>
</organism>
<keyword evidence="2" id="KW-1185">Reference proteome</keyword>
<dbReference type="Proteomes" id="UP000799754">
    <property type="component" value="Unassembled WGS sequence"/>
</dbReference>
<sequence length="605" mass="65811">MAFSMALGWSEGEEKMHKLLHVPNQDNPTATMLTQQASFMLQRAPLLAIGTLDDQSRPWTALWGGASGFSEPIGGGFVGTRTLVDGKYDPVVQALVGGTEKGEMLQPKGKGKMIAGLAIDLVTRKRVKIAGRMAAGSVQEVDMETEDNAALPADALGAQDQIQLVTKIEQSMGNCPKYVNQYEIKPALITPKLISEGPSLSPDGRALVDKADMFFLTTAASSDMDTNHRGGPPGFVRVISPTCIIYPEYSGNRLYQSLGNLQLNPLIGITFPDYETGDVLYTTGTAEVLVGADAAQMMPGTNLAVKINLTSTRFVASGLAFRGELKLNGHSPYNPLLRILASEGNIKSLIPPSSPKTARLVKRTLLTPTIARFTFEIAGGVSYKAGQWVAFDFKQDLDIGYSHMRNDDPRSLNDDFVRTFTISSAPTGVEKEFDITIRKVGPVTEYLFQQNERAGFEVPILGIGGEFKIAQKEEGGGVTPFVAGGVGITPLLGQLANLDLSSERFKLLWTVKATDVGLVVDTLSRYPQLAKGTEVFVTGKAREIDEKKMKKVTDFGAKVELRRLAKADLDGVEADRWYLCAGKPFRKQVLSWLPGREVIFEDFDY</sequence>
<accession>A0ACB6SK29</accession>